<reference evidence="4" key="1">
    <citation type="submission" date="2019-08" db="EMBL/GenBank/DDBJ databases">
        <title>Seonamhaeicola sediminis sp. nov., isolated from marine sediment.</title>
        <authorList>
            <person name="Cao W.R."/>
        </authorList>
    </citation>
    <scope>NUCLEOTIDE SEQUENCE [LARGE SCALE GENOMIC DNA]</scope>
    <source>
        <strain evidence="4">Gy8</strain>
    </source>
</reference>
<dbReference type="PROSITE" id="PS51352">
    <property type="entry name" value="THIOREDOXIN_2"/>
    <property type="match status" value="1"/>
</dbReference>
<feature type="signal peptide" evidence="1">
    <location>
        <begin position="1"/>
        <end position="20"/>
    </location>
</feature>
<dbReference type="InterPro" id="IPR013766">
    <property type="entry name" value="Thioredoxin_domain"/>
</dbReference>
<accession>A0A5C7AZF9</accession>
<dbReference type="CDD" id="cd02966">
    <property type="entry name" value="TlpA_like_family"/>
    <property type="match status" value="1"/>
</dbReference>
<evidence type="ECO:0000259" key="2">
    <source>
        <dbReference type="PROSITE" id="PS51352"/>
    </source>
</evidence>
<feature type="chain" id="PRO_5023083771" evidence="1">
    <location>
        <begin position="21"/>
        <end position="443"/>
    </location>
</feature>
<comment type="caution">
    <text evidence="3">The sequence shown here is derived from an EMBL/GenBank/DDBJ whole genome shotgun (WGS) entry which is preliminary data.</text>
</comment>
<evidence type="ECO:0000313" key="3">
    <source>
        <dbReference type="EMBL" id="TXE13103.1"/>
    </source>
</evidence>
<dbReference type="InterPro" id="IPR013740">
    <property type="entry name" value="Redoxin"/>
</dbReference>
<dbReference type="PANTHER" id="PTHR42852:SF13">
    <property type="entry name" value="PROTEIN DIPZ"/>
    <property type="match status" value="1"/>
</dbReference>
<organism evidence="3 4">
    <name type="scientific">Seonamhaeicola algicola</name>
    <dbReference type="NCBI Taxonomy" id="1719036"/>
    <lineage>
        <taxon>Bacteria</taxon>
        <taxon>Pseudomonadati</taxon>
        <taxon>Bacteroidota</taxon>
        <taxon>Flavobacteriia</taxon>
        <taxon>Flavobacteriales</taxon>
        <taxon>Flavobacteriaceae</taxon>
    </lineage>
</organism>
<dbReference type="InterPro" id="IPR050553">
    <property type="entry name" value="Thioredoxin_ResA/DsbE_sf"/>
</dbReference>
<dbReference type="RefSeq" id="WP_147132249.1">
    <property type="nucleotide sequence ID" value="NZ_VOSC01000012.1"/>
</dbReference>
<dbReference type="Pfam" id="PF08534">
    <property type="entry name" value="Redoxin"/>
    <property type="match status" value="1"/>
</dbReference>
<proteinExistence type="predicted"/>
<dbReference type="Proteomes" id="UP000321790">
    <property type="component" value="Unassembled WGS sequence"/>
</dbReference>
<dbReference type="GO" id="GO:0016491">
    <property type="term" value="F:oxidoreductase activity"/>
    <property type="evidence" value="ECO:0007669"/>
    <property type="project" value="InterPro"/>
</dbReference>
<feature type="domain" description="Thioredoxin" evidence="2">
    <location>
        <begin position="306"/>
        <end position="443"/>
    </location>
</feature>
<dbReference type="SUPFAM" id="SSF52833">
    <property type="entry name" value="Thioredoxin-like"/>
    <property type="match status" value="1"/>
</dbReference>
<gene>
    <name evidence="3" type="ORF">FUA26_04725</name>
</gene>
<evidence type="ECO:0000313" key="4">
    <source>
        <dbReference type="Proteomes" id="UP000321790"/>
    </source>
</evidence>
<evidence type="ECO:0000256" key="1">
    <source>
        <dbReference type="SAM" id="SignalP"/>
    </source>
</evidence>
<dbReference type="InterPro" id="IPR036249">
    <property type="entry name" value="Thioredoxin-like_sf"/>
</dbReference>
<dbReference type="PANTHER" id="PTHR42852">
    <property type="entry name" value="THIOL:DISULFIDE INTERCHANGE PROTEIN DSBE"/>
    <property type="match status" value="1"/>
</dbReference>
<name>A0A5C7AZF9_9FLAO</name>
<keyword evidence="4" id="KW-1185">Reference proteome</keyword>
<dbReference type="Gene3D" id="3.40.30.10">
    <property type="entry name" value="Glutaredoxin"/>
    <property type="match status" value="1"/>
</dbReference>
<dbReference type="EMBL" id="VOSC01000012">
    <property type="protein sequence ID" value="TXE13103.1"/>
    <property type="molecule type" value="Genomic_DNA"/>
</dbReference>
<sequence>MKHCLKLILSLLIFPAIVWGQHTIKGKFSPPEDYKIALLYKVTPTVSQYITNASVNTDGTFQLKLDSTATKGMYRLVYAIPQEDYNFDIIYNKNEDIELTFNSETGVKFQKSVENKLLTSYTNSMSMVTHSIGKFYAEKSKDTLALLKIFDTQRKTQKSYEEAAKDLIVLNFIKANKPYIPSTFENVKTYINNLKKHYFDYVDFTNKTLQSSNILEEKMLNYVFGMNTDAKNEVENYKANINTVANAMKPAHNKVKRILLVSLWQQMVDLNQEAVANYISETYLMDIAVALNDQELVNSLITFENLSLGKVAPDFDIEITQNGKKVTKKLTELQGSDKYVIVFWSSACSHCLDEIPMLQKFMKSQTNVKVVAVALENEPYKWKSLTYDYPDFIHVYGEGKWDNPIGDDYAVTATPTYFVLDKDKKIIAKPEDFDAFIKFFQEE</sequence>
<protein>
    <submittedName>
        <fullName evidence="3">TlpA family protein disulfide reductase</fullName>
    </submittedName>
</protein>
<dbReference type="AlphaFoldDB" id="A0A5C7AZF9"/>
<dbReference type="OrthoDB" id="6399635at2"/>
<keyword evidence="1" id="KW-0732">Signal</keyword>